<dbReference type="AlphaFoldDB" id="A0A314XUW0"/>
<accession>A0A314XUW0</accession>
<protein>
    <submittedName>
        <fullName evidence="1">Uncharacterized protein</fullName>
    </submittedName>
</protein>
<proteinExistence type="predicted"/>
<comment type="caution">
    <text evidence="1">The sequence shown here is derived from an EMBL/GenBank/DDBJ whole genome shotgun (WGS) entry which is preliminary data.</text>
</comment>
<dbReference type="OrthoDB" id="4062651at2759"/>
<reference evidence="1 2" key="1">
    <citation type="submission" date="2018-02" db="EMBL/GenBank/DDBJ databases">
        <title>Draft genome of wild Prunus yedoensis var. nudiflora.</title>
        <authorList>
            <person name="Baek S."/>
            <person name="Kim J.-H."/>
            <person name="Choi K."/>
            <person name="Kim G.-B."/>
            <person name="Cho A."/>
            <person name="Jang H."/>
            <person name="Shin C.-H."/>
            <person name="Yu H.-J."/>
            <person name="Mun J.-H."/>
        </authorList>
    </citation>
    <scope>NUCLEOTIDE SEQUENCE [LARGE SCALE GENOMIC DNA]</scope>
    <source>
        <strain evidence="2">cv. Jeju island</strain>
        <tissue evidence="1">Leaf</tissue>
    </source>
</reference>
<name>A0A314XUW0_PRUYE</name>
<evidence type="ECO:0000313" key="2">
    <source>
        <dbReference type="Proteomes" id="UP000250321"/>
    </source>
</evidence>
<sequence>MFPHVIWVRTMDTTEYGFWSSYVANGFQGTLKDGQEKAVKRLLKHSRQGVNGLKNEVTHEEKQRISMS</sequence>
<dbReference type="EMBL" id="PJQY01002086">
    <property type="protein sequence ID" value="PQP96569.1"/>
    <property type="molecule type" value="Genomic_DNA"/>
</dbReference>
<evidence type="ECO:0000313" key="1">
    <source>
        <dbReference type="EMBL" id="PQP96569.1"/>
    </source>
</evidence>
<gene>
    <name evidence="1" type="ORF">Pyn_37212</name>
</gene>
<organism evidence="1 2">
    <name type="scientific">Prunus yedoensis var. nudiflora</name>
    <dbReference type="NCBI Taxonomy" id="2094558"/>
    <lineage>
        <taxon>Eukaryota</taxon>
        <taxon>Viridiplantae</taxon>
        <taxon>Streptophyta</taxon>
        <taxon>Embryophyta</taxon>
        <taxon>Tracheophyta</taxon>
        <taxon>Spermatophyta</taxon>
        <taxon>Magnoliopsida</taxon>
        <taxon>eudicotyledons</taxon>
        <taxon>Gunneridae</taxon>
        <taxon>Pentapetalae</taxon>
        <taxon>rosids</taxon>
        <taxon>fabids</taxon>
        <taxon>Rosales</taxon>
        <taxon>Rosaceae</taxon>
        <taxon>Amygdaloideae</taxon>
        <taxon>Amygdaleae</taxon>
        <taxon>Prunus</taxon>
    </lineage>
</organism>
<dbReference type="Proteomes" id="UP000250321">
    <property type="component" value="Unassembled WGS sequence"/>
</dbReference>
<keyword evidence="2" id="KW-1185">Reference proteome</keyword>